<evidence type="ECO:0000313" key="6">
    <source>
        <dbReference type="Proteomes" id="UP001596250"/>
    </source>
</evidence>
<evidence type="ECO:0000259" key="4">
    <source>
        <dbReference type="Pfam" id="PF14534"/>
    </source>
</evidence>
<keyword evidence="6" id="KW-1185">Reference proteome</keyword>
<keyword evidence="2" id="KW-0812">Transmembrane</keyword>
<comment type="caution">
    <text evidence="5">The sequence shown here is derived from an EMBL/GenBank/DDBJ whole genome shotgun (WGS) entry which is preliminary data.</text>
</comment>
<dbReference type="PANTHER" id="PTHR40038:SF1">
    <property type="entry name" value="MEMBRANE-ASSOCIATED PROTEIN TCAA"/>
    <property type="match status" value="1"/>
</dbReference>
<dbReference type="PANTHER" id="PTHR40038">
    <property type="entry name" value="MEMBRANE-ASSOCIATED PROTEIN TCAA"/>
    <property type="match status" value="1"/>
</dbReference>
<reference evidence="6" key="1">
    <citation type="journal article" date="2019" name="Int. J. Syst. Evol. Microbiol.">
        <title>The Global Catalogue of Microorganisms (GCM) 10K type strain sequencing project: providing services to taxonomists for standard genome sequencing and annotation.</title>
        <authorList>
            <consortium name="The Broad Institute Genomics Platform"/>
            <consortium name="The Broad Institute Genome Sequencing Center for Infectious Disease"/>
            <person name="Wu L."/>
            <person name="Ma J."/>
        </authorList>
    </citation>
    <scope>NUCLEOTIDE SEQUENCE [LARGE SCALE GENOMIC DNA]</scope>
    <source>
        <strain evidence="6">CCM 8749</strain>
    </source>
</reference>
<accession>A0ABW1IJU0</accession>
<dbReference type="EMBL" id="JBHSQV010000010">
    <property type="protein sequence ID" value="MFC5985254.1"/>
    <property type="molecule type" value="Genomic_DNA"/>
</dbReference>
<evidence type="ECO:0000313" key="5">
    <source>
        <dbReference type="EMBL" id="MFC5985254.1"/>
    </source>
</evidence>
<keyword evidence="2" id="KW-0472">Membrane</keyword>
<sequence length="209" mass="22400">MFCSNCGSQMSNDSAFCPNCGTKVTPSAIPQTTDTPNEVEPSNTAQQPPIAPPAAQAPYAAPSPSSPVGKLSRNQLISIVAGAAVIVIIAIIWLTGGKDQSSPEAAVKSFIEATDDADAEAMLELFHPDSMPGGDATRKLAAAALQAQLEESEMDVTDYEILDVEEDGDYASVTYRIEYEQFGEKDEEEDTLELVKEDGKWYLDENLGF</sequence>
<feature type="domain" description="Zinc-ribbon" evidence="3">
    <location>
        <begin position="2"/>
        <end position="24"/>
    </location>
</feature>
<protein>
    <submittedName>
        <fullName evidence="5">Zinc-ribbon domain-containing protein</fullName>
    </submittedName>
</protein>
<dbReference type="InterPro" id="IPR032710">
    <property type="entry name" value="NTF2-like_dom_sf"/>
</dbReference>
<dbReference type="SUPFAM" id="SSF54427">
    <property type="entry name" value="NTF2-like"/>
    <property type="match status" value="1"/>
</dbReference>
<evidence type="ECO:0000256" key="1">
    <source>
        <dbReference type="SAM" id="MobiDB-lite"/>
    </source>
</evidence>
<proteinExistence type="predicted"/>
<dbReference type="Proteomes" id="UP001596250">
    <property type="component" value="Unassembled WGS sequence"/>
</dbReference>
<organism evidence="5 6">
    <name type="scientific">Marinicrinis lubricantis</name>
    <dbReference type="NCBI Taxonomy" id="2086470"/>
    <lineage>
        <taxon>Bacteria</taxon>
        <taxon>Bacillati</taxon>
        <taxon>Bacillota</taxon>
        <taxon>Bacilli</taxon>
        <taxon>Bacillales</taxon>
        <taxon>Paenibacillaceae</taxon>
    </lineage>
</organism>
<dbReference type="RefSeq" id="WP_379891907.1">
    <property type="nucleotide sequence ID" value="NZ_CBCSCT010000003.1"/>
</dbReference>
<dbReference type="InterPro" id="IPR027843">
    <property type="entry name" value="DUF4440"/>
</dbReference>
<feature type="transmembrane region" description="Helical" evidence="2">
    <location>
        <begin position="76"/>
        <end position="94"/>
    </location>
</feature>
<keyword evidence="2" id="KW-1133">Transmembrane helix</keyword>
<dbReference type="InterPro" id="IPR026870">
    <property type="entry name" value="Zinc_ribbon_dom"/>
</dbReference>
<feature type="region of interest" description="Disordered" evidence="1">
    <location>
        <begin position="28"/>
        <end position="66"/>
    </location>
</feature>
<evidence type="ECO:0000256" key="2">
    <source>
        <dbReference type="SAM" id="Phobius"/>
    </source>
</evidence>
<dbReference type="Pfam" id="PF14534">
    <property type="entry name" value="DUF4440"/>
    <property type="match status" value="1"/>
</dbReference>
<dbReference type="Pfam" id="PF13240">
    <property type="entry name" value="Zn_Ribbon_1"/>
    <property type="match status" value="1"/>
</dbReference>
<name>A0ABW1IJU0_9BACL</name>
<feature type="compositionally biased region" description="Polar residues" evidence="1">
    <location>
        <begin position="28"/>
        <end position="44"/>
    </location>
</feature>
<feature type="compositionally biased region" description="Low complexity" evidence="1">
    <location>
        <begin position="45"/>
        <end position="66"/>
    </location>
</feature>
<gene>
    <name evidence="5" type="ORF">ACFPXP_02045</name>
</gene>
<feature type="domain" description="DUF4440" evidence="4">
    <location>
        <begin position="105"/>
        <end position="201"/>
    </location>
</feature>
<evidence type="ECO:0000259" key="3">
    <source>
        <dbReference type="Pfam" id="PF13240"/>
    </source>
</evidence>
<dbReference type="Gene3D" id="3.10.450.50">
    <property type="match status" value="1"/>
</dbReference>